<evidence type="ECO:0000313" key="2">
    <source>
        <dbReference type="Proteomes" id="UP001165962"/>
    </source>
</evidence>
<evidence type="ECO:0000313" key="1">
    <source>
        <dbReference type="EMBL" id="NHN33264.1"/>
    </source>
</evidence>
<sequence>MMARQQGYKAIVHYYLAKSCWSIHYNSCCYAAEYVIIEGPWQTEVKPLRSSNPRGWVTARSFQTTYFCSEDAKGPVVMELLNQSQDRVINKLKYDKKQMYFNVTQGDGGLLFTPEGAFIMEPA</sequence>
<dbReference type="RefSeq" id="WP_166153569.1">
    <property type="nucleotide sequence ID" value="NZ_JAAOIW010000011.1"/>
</dbReference>
<keyword evidence="2" id="KW-1185">Reference proteome</keyword>
<reference evidence="1" key="1">
    <citation type="submission" date="2020-03" db="EMBL/GenBank/DDBJ databases">
        <title>Draft sequencing of Paenibacilllus sp. S3N08.</title>
        <authorList>
            <person name="Kim D.-U."/>
        </authorList>
    </citation>
    <scope>NUCLEOTIDE SEQUENCE</scope>
    <source>
        <strain evidence="1">S3N08</strain>
    </source>
</reference>
<dbReference type="Proteomes" id="UP001165962">
    <property type="component" value="Unassembled WGS sequence"/>
</dbReference>
<organism evidence="1 2">
    <name type="scientific">Paenibacillus agricola</name>
    <dbReference type="NCBI Taxonomy" id="2716264"/>
    <lineage>
        <taxon>Bacteria</taxon>
        <taxon>Bacillati</taxon>
        <taxon>Bacillota</taxon>
        <taxon>Bacilli</taxon>
        <taxon>Bacillales</taxon>
        <taxon>Paenibacillaceae</taxon>
        <taxon>Paenibacillus</taxon>
    </lineage>
</organism>
<comment type="caution">
    <text evidence="1">The sequence shown here is derived from an EMBL/GenBank/DDBJ whole genome shotgun (WGS) entry which is preliminary data.</text>
</comment>
<protein>
    <submittedName>
        <fullName evidence="1">Uncharacterized protein</fullName>
    </submittedName>
</protein>
<dbReference type="EMBL" id="JAAOIW010000011">
    <property type="protein sequence ID" value="NHN33264.1"/>
    <property type="molecule type" value="Genomic_DNA"/>
</dbReference>
<name>A0ABX0JGA0_9BACL</name>
<proteinExistence type="predicted"/>
<gene>
    <name evidence="1" type="ORF">G9U52_25960</name>
</gene>
<accession>A0ABX0JGA0</accession>